<comment type="subcellular location">
    <subcellularLocation>
        <location evidence="1">Cell membrane</location>
        <topology evidence="1">Multi-pass membrane protein</topology>
    </subcellularLocation>
</comment>
<evidence type="ECO:0000256" key="1">
    <source>
        <dbReference type="ARBA" id="ARBA00004651"/>
    </source>
</evidence>
<organism evidence="10 11">
    <name type="scientific">Anopheles albimanus</name>
    <name type="common">New world malaria mosquito</name>
    <dbReference type="NCBI Taxonomy" id="7167"/>
    <lineage>
        <taxon>Eukaryota</taxon>
        <taxon>Metazoa</taxon>
        <taxon>Ecdysozoa</taxon>
        <taxon>Arthropoda</taxon>
        <taxon>Hexapoda</taxon>
        <taxon>Insecta</taxon>
        <taxon>Pterygota</taxon>
        <taxon>Neoptera</taxon>
        <taxon>Endopterygota</taxon>
        <taxon>Diptera</taxon>
        <taxon>Nematocera</taxon>
        <taxon>Culicoidea</taxon>
        <taxon>Culicidae</taxon>
        <taxon>Anophelinae</taxon>
        <taxon>Anopheles</taxon>
    </lineage>
</organism>
<evidence type="ECO:0000256" key="3">
    <source>
        <dbReference type="ARBA" id="ARBA00022606"/>
    </source>
</evidence>
<keyword evidence="7" id="KW-0472">Membrane</keyword>
<evidence type="ECO:0000256" key="2">
    <source>
        <dbReference type="ARBA" id="ARBA00022475"/>
    </source>
</evidence>
<protein>
    <submittedName>
        <fullName evidence="10">Uncharacterized protein</fullName>
    </submittedName>
</protein>
<dbReference type="GO" id="GO:0005886">
    <property type="term" value="C:plasma membrane"/>
    <property type="evidence" value="ECO:0007669"/>
    <property type="project" value="UniProtKB-SubCell"/>
</dbReference>
<dbReference type="InterPro" id="IPR004117">
    <property type="entry name" value="7tm6_olfct_rcpt"/>
</dbReference>
<dbReference type="Pfam" id="PF02949">
    <property type="entry name" value="7tm_6"/>
    <property type="match status" value="1"/>
</dbReference>
<dbReference type="GO" id="GO:0007165">
    <property type="term" value="P:signal transduction"/>
    <property type="evidence" value="ECO:0007669"/>
    <property type="project" value="UniProtKB-KW"/>
</dbReference>
<evidence type="ECO:0000256" key="7">
    <source>
        <dbReference type="ARBA" id="ARBA00023136"/>
    </source>
</evidence>
<dbReference type="AlphaFoldDB" id="A0A182FVS3"/>
<dbReference type="VEuPathDB" id="VectorBase:AALB010658"/>
<proteinExistence type="predicted"/>
<evidence type="ECO:0000256" key="9">
    <source>
        <dbReference type="ARBA" id="ARBA00023224"/>
    </source>
</evidence>
<evidence type="ECO:0000313" key="11">
    <source>
        <dbReference type="Proteomes" id="UP000069272"/>
    </source>
</evidence>
<evidence type="ECO:0000256" key="8">
    <source>
        <dbReference type="ARBA" id="ARBA00023170"/>
    </source>
</evidence>
<dbReference type="PANTHER" id="PTHR21137">
    <property type="entry name" value="ODORANT RECEPTOR"/>
    <property type="match status" value="1"/>
</dbReference>
<accession>A0A182FVS3</accession>
<keyword evidence="5" id="KW-0552">Olfaction</keyword>
<dbReference type="VEuPathDB" id="VectorBase:AALB20_026689"/>
<dbReference type="EnsemblMetazoa" id="AALB010658-RA">
    <property type="protein sequence ID" value="AALB010658-PA"/>
    <property type="gene ID" value="AALB010658"/>
</dbReference>
<keyword evidence="3" id="KW-0716">Sensory transduction</keyword>
<evidence type="ECO:0000256" key="5">
    <source>
        <dbReference type="ARBA" id="ARBA00022725"/>
    </source>
</evidence>
<keyword evidence="6" id="KW-1133">Transmembrane helix</keyword>
<reference evidence="10 11" key="1">
    <citation type="journal article" date="2017" name="G3 (Bethesda)">
        <title>The Physical Genome Mapping of Anopheles albimanus Corrected Scaffold Misassemblies and Identified Interarm Rearrangements in Genus Anopheles.</title>
        <authorList>
            <person name="Artemov G.N."/>
            <person name="Peery A.N."/>
            <person name="Jiang X."/>
            <person name="Tu Z."/>
            <person name="Stegniy V.N."/>
            <person name="Sharakhova M.V."/>
            <person name="Sharakhov I.V."/>
        </authorList>
    </citation>
    <scope>NUCLEOTIDE SEQUENCE [LARGE SCALE GENOMIC DNA]</scope>
    <source>
        <strain evidence="10 11">ALBI9_A</strain>
    </source>
</reference>
<keyword evidence="11" id="KW-1185">Reference proteome</keyword>
<dbReference type="GO" id="GO:0004984">
    <property type="term" value="F:olfactory receptor activity"/>
    <property type="evidence" value="ECO:0007669"/>
    <property type="project" value="InterPro"/>
</dbReference>
<keyword evidence="9" id="KW-0807">Transducer</keyword>
<keyword evidence="4" id="KW-0812">Transmembrane</keyword>
<evidence type="ECO:0000256" key="6">
    <source>
        <dbReference type="ARBA" id="ARBA00022989"/>
    </source>
</evidence>
<dbReference type="PANTHER" id="PTHR21137:SF35">
    <property type="entry name" value="ODORANT RECEPTOR 19A-RELATED"/>
    <property type="match status" value="1"/>
</dbReference>
<keyword evidence="8" id="KW-0675">Receptor</keyword>
<evidence type="ECO:0000313" key="10">
    <source>
        <dbReference type="EnsemblMetazoa" id="AALB010658-PA"/>
    </source>
</evidence>
<name>A0A182FVS3_ANOAL</name>
<dbReference type="GO" id="GO:0005549">
    <property type="term" value="F:odorant binding"/>
    <property type="evidence" value="ECO:0007669"/>
    <property type="project" value="InterPro"/>
</dbReference>
<sequence length="394" mass="46035">KYRQLVQQLTEFTQESDFFVIQRFFAKACAIHYATCDWKNRALWYCYRALLGTIYLSYIYKTYWVVRHWQDGLSGVIIFGVLWFLSSTIVRIGIIEWHYPLIEQLHAFLNDHLYQSGDATVHWMRSEFYRATNRFTLAVIGLNVLEIVCFAATNVLTLEDFMLQYRGQVVGGWQVQFLYGVVTMCWGGMYCMGFMVCYLLVITFALETDILIYSMERLNRRLRTQAEVNHWEDVQEKLRPHVVRLMELFDKLLDLRAILNPIAFVQYYSTYLVIADCCFILATGKLSTYSIVYVISMTVFLAESFLLCRGVESLRDLRPRVASALYDFEWTLKLHSGLAAQHRHVRRTFLLLTGQAGQMIRFSFAGIGDISMNSFAELVQKSYSMLTFLLQFAK</sequence>
<reference evidence="10" key="2">
    <citation type="submission" date="2022-08" db="UniProtKB">
        <authorList>
            <consortium name="EnsemblMetazoa"/>
        </authorList>
    </citation>
    <scope>IDENTIFICATION</scope>
    <source>
        <strain evidence="10">STECLA/ALBI9_A</strain>
    </source>
</reference>
<evidence type="ECO:0000256" key="4">
    <source>
        <dbReference type="ARBA" id="ARBA00022692"/>
    </source>
</evidence>
<dbReference type="Proteomes" id="UP000069272">
    <property type="component" value="Chromosome 3R"/>
</dbReference>
<keyword evidence="2" id="KW-1003">Cell membrane</keyword>